<evidence type="ECO:0000259" key="2">
    <source>
        <dbReference type="Pfam" id="PF07859"/>
    </source>
</evidence>
<keyword evidence="1" id="KW-1133">Transmembrane helix</keyword>
<dbReference type="GO" id="GO:0016787">
    <property type="term" value="F:hydrolase activity"/>
    <property type="evidence" value="ECO:0007669"/>
    <property type="project" value="InterPro"/>
</dbReference>
<evidence type="ECO:0000313" key="4">
    <source>
        <dbReference type="Proteomes" id="UP000054097"/>
    </source>
</evidence>
<reference evidence="3 4" key="1">
    <citation type="submission" date="2014-04" db="EMBL/GenBank/DDBJ databases">
        <authorList>
            <consortium name="DOE Joint Genome Institute"/>
            <person name="Kuo A."/>
            <person name="Zuccaro A."/>
            <person name="Kohler A."/>
            <person name="Nagy L.G."/>
            <person name="Floudas D."/>
            <person name="Copeland A."/>
            <person name="Barry K.W."/>
            <person name="Cichocki N."/>
            <person name="Veneault-Fourrey C."/>
            <person name="LaButti K."/>
            <person name="Lindquist E.A."/>
            <person name="Lipzen A."/>
            <person name="Lundell T."/>
            <person name="Morin E."/>
            <person name="Murat C."/>
            <person name="Sun H."/>
            <person name="Tunlid A."/>
            <person name="Henrissat B."/>
            <person name="Grigoriev I.V."/>
            <person name="Hibbett D.S."/>
            <person name="Martin F."/>
            <person name="Nordberg H.P."/>
            <person name="Cantor M.N."/>
            <person name="Hua S.X."/>
        </authorList>
    </citation>
    <scope>NUCLEOTIDE SEQUENCE [LARGE SCALE GENOMIC DNA]</scope>
    <source>
        <strain evidence="3 4">MAFF 305830</strain>
    </source>
</reference>
<dbReference type="HOGENOM" id="CLU_685343_0_0_1"/>
<keyword evidence="4" id="KW-1185">Reference proteome</keyword>
<reference evidence="4" key="2">
    <citation type="submission" date="2015-01" db="EMBL/GenBank/DDBJ databases">
        <title>Evolutionary Origins and Diversification of the Mycorrhizal Mutualists.</title>
        <authorList>
            <consortium name="DOE Joint Genome Institute"/>
            <consortium name="Mycorrhizal Genomics Consortium"/>
            <person name="Kohler A."/>
            <person name="Kuo A."/>
            <person name="Nagy L.G."/>
            <person name="Floudas D."/>
            <person name="Copeland A."/>
            <person name="Barry K.W."/>
            <person name="Cichocki N."/>
            <person name="Veneault-Fourrey C."/>
            <person name="LaButti K."/>
            <person name="Lindquist E.A."/>
            <person name="Lipzen A."/>
            <person name="Lundell T."/>
            <person name="Morin E."/>
            <person name="Murat C."/>
            <person name="Riley R."/>
            <person name="Ohm R."/>
            <person name="Sun H."/>
            <person name="Tunlid A."/>
            <person name="Henrissat B."/>
            <person name="Grigoriev I.V."/>
            <person name="Hibbett D.S."/>
            <person name="Martin F."/>
        </authorList>
    </citation>
    <scope>NUCLEOTIDE SEQUENCE [LARGE SCALE GENOMIC DNA]</scope>
    <source>
        <strain evidence="4">MAFF 305830</strain>
    </source>
</reference>
<dbReference type="SUPFAM" id="SSF53474">
    <property type="entry name" value="alpha/beta-Hydrolases"/>
    <property type="match status" value="1"/>
</dbReference>
<dbReference type="InterPro" id="IPR013094">
    <property type="entry name" value="AB_hydrolase_3"/>
</dbReference>
<dbReference type="Gene3D" id="3.40.50.1820">
    <property type="entry name" value="alpha/beta hydrolase"/>
    <property type="match status" value="1"/>
</dbReference>
<proteinExistence type="predicted"/>
<dbReference type="InterPro" id="IPR029058">
    <property type="entry name" value="AB_hydrolase_fold"/>
</dbReference>
<feature type="non-terminal residue" evidence="3">
    <location>
        <position position="1"/>
    </location>
</feature>
<evidence type="ECO:0000256" key="1">
    <source>
        <dbReference type="SAM" id="Phobius"/>
    </source>
</evidence>
<dbReference type="Pfam" id="PF07859">
    <property type="entry name" value="Abhydrolase_3"/>
    <property type="match status" value="1"/>
</dbReference>
<feature type="domain" description="Alpha/beta hydrolase fold-3" evidence="2">
    <location>
        <begin position="135"/>
        <end position="257"/>
    </location>
</feature>
<sequence>SIVPLAFIITLPGLCACIFVLALTLPQLVYIYFADSSESNKPTLVTSLRKCLQVDYAVWRIVTEAVGVGRRVARDLLLRRVQNRHHYRTLQGMSLDVYAPLTGDETAALAPVVMFFSPQIRPFASRKVIFSSLGANLADVVGAVVVIPDLPNHPEGRIKEQIEAAREAIKWAIDNVHRFGGDPNLLYLAGMGVGATIAQLVPLQAAVVESRRQFLAIDPGKTGEDLPTGVKEVQEYGGNIPIPRIEGLIVISPITNVEEQMVDEESRGMDHLSLTRRTFGPTERACYFHSPAHLLYAARNIIQVDLLPRKVLFIHGQVVLLAGLDKYIKHTQSEEMKEILRGVGVEETRVKLYTSGHWGTVLPLMCDLQGPPLIDEGKSTLVWLSPC</sequence>
<feature type="transmembrane region" description="Helical" evidence="1">
    <location>
        <begin position="6"/>
        <end position="33"/>
    </location>
</feature>
<organism evidence="3 4">
    <name type="scientific">Serendipita vermifera MAFF 305830</name>
    <dbReference type="NCBI Taxonomy" id="933852"/>
    <lineage>
        <taxon>Eukaryota</taxon>
        <taxon>Fungi</taxon>
        <taxon>Dikarya</taxon>
        <taxon>Basidiomycota</taxon>
        <taxon>Agaricomycotina</taxon>
        <taxon>Agaricomycetes</taxon>
        <taxon>Sebacinales</taxon>
        <taxon>Serendipitaceae</taxon>
        <taxon>Serendipita</taxon>
    </lineage>
</organism>
<protein>
    <recommendedName>
        <fullName evidence="2">Alpha/beta hydrolase fold-3 domain-containing protein</fullName>
    </recommendedName>
</protein>
<dbReference type="STRING" id="933852.A0A0C3BGE0"/>
<keyword evidence="1" id="KW-0812">Transmembrane</keyword>
<gene>
    <name evidence="3" type="ORF">M408DRAFT_66168</name>
</gene>
<evidence type="ECO:0000313" key="3">
    <source>
        <dbReference type="EMBL" id="KIM30536.1"/>
    </source>
</evidence>
<dbReference type="Proteomes" id="UP000054097">
    <property type="component" value="Unassembled WGS sequence"/>
</dbReference>
<accession>A0A0C3BGE0</accession>
<name>A0A0C3BGE0_SERVB</name>
<keyword evidence="1" id="KW-0472">Membrane</keyword>
<dbReference type="EMBL" id="KN824284">
    <property type="protein sequence ID" value="KIM30536.1"/>
    <property type="molecule type" value="Genomic_DNA"/>
</dbReference>
<dbReference type="OrthoDB" id="6495301at2759"/>
<dbReference type="AlphaFoldDB" id="A0A0C3BGE0"/>